<dbReference type="EMBL" id="LT838813">
    <property type="protein sequence ID" value="SMD44884.1"/>
    <property type="molecule type" value="Genomic_DNA"/>
</dbReference>
<dbReference type="AlphaFoldDB" id="A0A1W2H7X1"/>
<dbReference type="GO" id="GO:0005975">
    <property type="term" value="P:carbohydrate metabolic process"/>
    <property type="evidence" value="ECO:0007669"/>
    <property type="project" value="InterPro"/>
</dbReference>
<sequence length="880" mass="98828">MNKSILLILACSLCASNVIAQEWNKDWPILKTYQDKYLKEVAMPLGGIGTGTISLGGTGDLRDWEIMNRGALGYIPAFKLVQPTIANGPFFAIYYKEQGKDPEIKVLEGPVSQDEYYGDWGADAVNSGFPRFEKTTFAAAYPLAQINFEHRKVPLDVRLEAFNPLIVGDADQSGIPVAVLRYVLTNNTDSPIETSIVGMIPNYIGIDGWSGTPEGNYNEYRDSDDIKGLFMYSEKVDKKDVNWGTMALTTTSDGDVSYRTSWAKLGWNWTFREFWDDFIHDGKLTDHPDRNVVEMTDKDVAFLEERSENEKEKIKTPPATLAVKHLIQPGDSKSITFMITWHFPNRRAWDHGTHHSGQYGGEDIVGNYYTTQYSDAWDVAKTMKTNFEELEEGTIDFVESLVNSDLPEILVEAGLFNLNNLRSQTVFRTEDGLPFGFEGTGSIKGTKIGAEKASGWGFGTCTHVWNYESTIPFLFGDLSMKFREVEFLHAVNENGGQSHRVALPIEKGTDFKRWAADGQMGTLIKVYRDWQLSGDDAKLKEMWPNIKKAMSFAWNGGVWDIDKDGVMEGVQHNTMDINYVGPNPQMAGWYLGALRASEEMAIHLGDKAFAQECRSLFLKGSSWIDENLFNGDYYEHHIPEGESKVAQLGKGCLVDQLVGQYLAHTAGLGYVLDKDNVQTTLKSIMNYNYVTDFNDHFNTFRSFALGDESGLIMASYPKGDLLDFPFPYYTEVMTGFEYSTAAHMIYEGQIDAGIKIFENVRNRYDGYKRNPFNEGEYGHRYSRAMSAWAGILAYTGFQYSAVTKTMNFNPNSGSFFWSNGYGFGTIKISESGASKAVTLTSKKGDLELSSFKLNGFGTIKFKKKISIKEGEDYTFSVSKN</sequence>
<dbReference type="InterPro" id="IPR008928">
    <property type="entry name" value="6-hairpin_glycosidase_sf"/>
</dbReference>
<reference evidence="5" key="1">
    <citation type="submission" date="2017-04" db="EMBL/GenBank/DDBJ databases">
        <authorList>
            <person name="Varghese N."/>
            <person name="Submissions S."/>
        </authorList>
    </citation>
    <scope>NUCLEOTIDE SEQUENCE [LARGE SCALE GENOMIC DNA]</scope>
    <source>
        <strain evidence="5">DSM 16537</strain>
    </source>
</reference>
<dbReference type="Pfam" id="PF12215">
    <property type="entry name" value="Glyco_hydr_116N"/>
    <property type="match status" value="1"/>
</dbReference>
<evidence type="ECO:0000259" key="3">
    <source>
        <dbReference type="Pfam" id="PF12215"/>
    </source>
</evidence>
<dbReference type="PANTHER" id="PTHR12654">
    <property type="entry name" value="BILE ACID BETA-GLUCOSIDASE-RELATED"/>
    <property type="match status" value="1"/>
</dbReference>
<evidence type="ECO:0000313" key="5">
    <source>
        <dbReference type="Proteomes" id="UP000192333"/>
    </source>
</evidence>
<feature type="domain" description="Glycosyl-hydrolase family 116 N-terminal" evidence="3">
    <location>
        <begin position="42"/>
        <end position="389"/>
    </location>
</feature>
<name>A0A1W2H7X1_9BACT</name>
<feature type="signal peptide" evidence="1">
    <location>
        <begin position="1"/>
        <end position="20"/>
    </location>
</feature>
<dbReference type="STRING" id="758820.SAMN00777080_3520"/>
<dbReference type="OrthoDB" id="1007311at2"/>
<feature type="chain" id="PRO_5012868121" evidence="1">
    <location>
        <begin position="21"/>
        <end position="880"/>
    </location>
</feature>
<organism evidence="4 5">
    <name type="scientific">Aquiflexum balticum DSM 16537</name>
    <dbReference type="NCBI Taxonomy" id="758820"/>
    <lineage>
        <taxon>Bacteria</taxon>
        <taxon>Pseudomonadati</taxon>
        <taxon>Bacteroidota</taxon>
        <taxon>Cytophagia</taxon>
        <taxon>Cytophagales</taxon>
        <taxon>Cyclobacteriaceae</taxon>
        <taxon>Aquiflexum</taxon>
    </lineage>
</organism>
<dbReference type="GO" id="GO:0004553">
    <property type="term" value="F:hydrolase activity, hydrolyzing O-glycosyl compounds"/>
    <property type="evidence" value="ECO:0007669"/>
    <property type="project" value="InterPro"/>
</dbReference>
<dbReference type="PANTHER" id="PTHR12654:SF0">
    <property type="entry name" value="NON-LYSOSOMAL GLUCOSYLCERAMIDASE"/>
    <property type="match status" value="1"/>
</dbReference>
<accession>A0A1W2H7X1</accession>
<evidence type="ECO:0000259" key="2">
    <source>
        <dbReference type="Pfam" id="PF04685"/>
    </source>
</evidence>
<keyword evidence="5" id="KW-1185">Reference proteome</keyword>
<keyword evidence="1" id="KW-0732">Signal</keyword>
<protein>
    <submittedName>
        <fullName evidence="4">Uncharacterized protein, contains GBA2_N and DUF608 domains</fullName>
    </submittedName>
</protein>
<dbReference type="SUPFAM" id="SSF48208">
    <property type="entry name" value="Six-hairpin glycosidases"/>
    <property type="match status" value="1"/>
</dbReference>
<dbReference type="InterPro" id="IPR052566">
    <property type="entry name" value="Non-lysos_glucosylceramidase"/>
</dbReference>
<dbReference type="InterPro" id="IPR012341">
    <property type="entry name" value="6hp_glycosidase-like_sf"/>
</dbReference>
<evidence type="ECO:0000256" key="1">
    <source>
        <dbReference type="SAM" id="SignalP"/>
    </source>
</evidence>
<evidence type="ECO:0000313" key="4">
    <source>
        <dbReference type="EMBL" id="SMD44884.1"/>
    </source>
</evidence>
<dbReference type="InterPro" id="IPR024462">
    <property type="entry name" value="GH116_N"/>
</dbReference>
<dbReference type="Proteomes" id="UP000192333">
    <property type="component" value="Chromosome I"/>
</dbReference>
<dbReference type="Gene3D" id="1.50.10.10">
    <property type="match status" value="1"/>
</dbReference>
<feature type="domain" description="Glycosyl-hydrolase family 116 catalytic region" evidence="2">
    <location>
        <begin position="510"/>
        <end position="789"/>
    </location>
</feature>
<gene>
    <name evidence="4" type="ORF">SAMN00777080_3520</name>
</gene>
<proteinExistence type="predicted"/>
<dbReference type="Pfam" id="PF04685">
    <property type="entry name" value="DUF608"/>
    <property type="match status" value="1"/>
</dbReference>
<dbReference type="InterPro" id="IPR006775">
    <property type="entry name" value="GH116_catalytic"/>
</dbReference>
<dbReference type="RefSeq" id="WP_084121659.1">
    <property type="nucleotide sequence ID" value="NZ_LT838813.1"/>
</dbReference>